<dbReference type="GO" id="GO:0009103">
    <property type="term" value="P:lipopolysaccharide biosynthetic process"/>
    <property type="evidence" value="ECO:0007669"/>
    <property type="project" value="TreeGrafter"/>
</dbReference>
<comment type="caution">
    <text evidence="4">The sequence shown here is derived from an EMBL/GenBank/DDBJ whole genome shotgun (WGS) entry which is preliminary data.</text>
</comment>
<keyword evidence="1 4" id="KW-0808">Transferase</keyword>
<evidence type="ECO:0000259" key="2">
    <source>
        <dbReference type="Pfam" id="PF00534"/>
    </source>
</evidence>
<dbReference type="SUPFAM" id="SSF53756">
    <property type="entry name" value="UDP-Glycosyltransferase/glycogen phosphorylase"/>
    <property type="match status" value="1"/>
</dbReference>
<evidence type="ECO:0000313" key="5">
    <source>
        <dbReference type="EMBL" id="KAB4169063.1"/>
    </source>
</evidence>
<dbReference type="Pfam" id="PF00534">
    <property type="entry name" value="Glycos_transf_1"/>
    <property type="match status" value="1"/>
</dbReference>
<dbReference type="Proteomes" id="UP001214113">
    <property type="component" value="Unassembled WGS sequence"/>
</dbReference>
<dbReference type="PANTHER" id="PTHR46401">
    <property type="entry name" value="GLYCOSYLTRANSFERASE WBBK-RELATED"/>
    <property type="match status" value="1"/>
</dbReference>
<dbReference type="EMBL" id="WCUQ01000010">
    <property type="protein sequence ID" value="KAB4122368.1"/>
    <property type="molecule type" value="Genomic_DNA"/>
</dbReference>
<evidence type="ECO:0000313" key="3">
    <source>
        <dbReference type="EMBL" id="KAB4101963.1"/>
    </source>
</evidence>
<dbReference type="Proteomes" id="UP001213309">
    <property type="component" value="Unassembled WGS sequence"/>
</dbReference>
<evidence type="ECO:0000256" key="1">
    <source>
        <dbReference type="ARBA" id="ARBA00022679"/>
    </source>
</evidence>
<dbReference type="EMBL" id="JAQNSG010000014">
    <property type="protein sequence ID" value="MDC1881317.1"/>
    <property type="molecule type" value="Genomic_DNA"/>
</dbReference>
<reference evidence="6" key="2">
    <citation type="submission" date="2022-10" db="EMBL/GenBank/DDBJ databases">
        <title>Human gut microbiome strain richness.</title>
        <authorList>
            <person name="Chen-Liaw A."/>
        </authorList>
    </citation>
    <scope>NUCLEOTIDE SEQUENCE</scope>
    <source>
        <strain evidence="7">1001713st2_A4_1001713B170214_170313</strain>
        <strain evidence="6">BSD2780061687st1_G10_BSD2780061687b_171204</strain>
    </source>
</reference>
<dbReference type="AlphaFoldDB" id="A0A6A2G8J2"/>
<evidence type="ECO:0000313" key="4">
    <source>
        <dbReference type="EMBL" id="KAB4122368.1"/>
    </source>
</evidence>
<proteinExistence type="predicted"/>
<dbReference type="RefSeq" id="WP_005831337.1">
    <property type="nucleotide sequence ID" value="NZ_BAABZM010000001.1"/>
</dbReference>
<evidence type="ECO:0000313" key="6">
    <source>
        <dbReference type="EMBL" id="MDC1856866.1"/>
    </source>
</evidence>
<dbReference type="Proteomes" id="UP000438773">
    <property type="component" value="Unassembled WGS sequence"/>
</dbReference>
<organism evidence="4 9">
    <name type="scientific">Bacteroides uniformis</name>
    <dbReference type="NCBI Taxonomy" id="820"/>
    <lineage>
        <taxon>Bacteria</taxon>
        <taxon>Pseudomonadati</taxon>
        <taxon>Bacteroidota</taxon>
        <taxon>Bacteroidia</taxon>
        <taxon>Bacteroidales</taxon>
        <taxon>Bacteroidaceae</taxon>
        <taxon>Bacteroides</taxon>
    </lineage>
</organism>
<dbReference type="EMBL" id="WCUG01000010">
    <property type="protein sequence ID" value="KAB4169063.1"/>
    <property type="molecule type" value="Genomic_DNA"/>
</dbReference>
<dbReference type="InterPro" id="IPR001296">
    <property type="entry name" value="Glyco_trans_1"/>
</dbReference>
<dbReference type="CDD" id="cd03801">
    <property type="entry name" value="GT4_PimA-like"/>
    <property type="match status" value="1"/>
</dbReference>
<dbReference type="Gene3D" id="3.40.50.2000">
    <property type="entry name" value="Glycogen Phosphorylase B"/>
    <property type="match status" value="2"/>
</dbReference>
<dbReference type="GO" id="GO:0016757">
    <property type="term" value="F:glycosyltransferase activity"/>
    <property type="evidence" value="ECO:0007669"/>
    <property type="project" value="InterPro"/>
</dbReference>
<dbReference type="Proteomes" id="UP000441711">
    <property type="component" value="Unassembled WGS sequence"/>
</dbReference>
<reference evidence="8 9" key="1">
    <citation type="journal article" date="2019" name="Nat. Med.">
        <title>A library of human gut bacterial isolates paired with longitudinal multiomics data enables mechanistic microbiome research.</title>
        <authorList>
            <person name="Poyet M."/>
            <person name="Groussin M."/>
            <person name="Gibbons S.M."/>
            <person name="Avila-Pacheco J."/>
            <person name="Jiang X."/>
            <person name="Kearney S.M."/>
            <person name="Perrotta A.R."/>
            <person name="Berdy B."/>
            <person name="Zhao S."/>
            <person name="Lieberman T.D."/>
            <person name="Swanson P.K."/>
            <person name="Smith M."/>
            <person name="Roesemann S."/>
            <person name="Alexander J.E."/>
            <person name="Rich S.A."/>
            <person name="Livny J."/>
            <person name="Vlamakis H."/>
            <person name="Clish C."/>
            <person name="Bullock K."/>
            <person name="Deik A."/>
            <person name="Scott J."/>
            <person name="Pierce K.A."/>
            <person name="Xavier R.J."/>
            <person name="Alm E.J."/>
        </authorList>
    </citation>
    <scope>NUCLEOTIDE SEQUENCE [LARGE SCALE GENOMIC DNA]</scope>
    <source>
        <strain evidence="5 8">BIOML-A27</strain>
        <strain evidence="3 10">BIOML-A36</strain>
        <strain evidence="4 9">BIOML-A37</strain>
    </source>
</reference>
<evidence type="ECO:0000313" key="9">
    <source>
        <dbReference type="Proteomes" id="UP000438773"/>
    </source>
</evidence>
<dbReference type="PANTHER" id="PTHR46401:SF2">
    <property type="entry name" value="GLYCOSYLTRANSFERASE WBBK-RELATED"/>
    <property type="match status" value="1"/>
</dbReference>
<dbReference type="Proteomes" id="UP000433928">
    <property type="component" value="Unassembled WGS sequence"/>
</dbReference>
<name>A0A6A2G8J2_BACUN</name>
<evidence type="ECO:0000313" key="8">
    <source>
        <dbReference type="Proteomes" id="UP000433928"/>
    </source>
</evidence>
<dbReference type="GeneID" id="99752692"/>
<dbReference type="EMBL" id="JAQNSB010000037">
    <property type="protein sequence ID" value="MDC1856866.1"/>
    <property type="molecule type" value="Genomic_DNA"/>
</dbReference>
<evidence type="ECO:0000313" key="7">
    <source>
        <dbReference type="EMBL" id="MDC1881317.1"/>
    </source>
</evidence>
<evidence type="ECO:0000313" key="10">
    <source>
        <dbReference type="Proteomes" id="UP000441711"/>
    </source>
</evidence>
<dbReference type="EMBL" id="WCUP01000024">
    <property type="protein sequence ID" value="KAB4101963.1"/>
    <property type="molecule type" value="Genomic_DNA"/>
</dbReference>
<protein>
    <submittedName>
        <fullName evidence="4">Glycosyltransferase family 4 protein</fullName>
    </submittedName>
</protein>
<sequence>MKKRILFYSSVGSLELFKTQKFYQIDIALLGDLGYDVSLSNRILDSLLFWKYDILFSYFYRYSFFAALFAKCLGKKTYFTGGIDSLDADYVSTRSYRIQVLFFKLCYWISNSCIVVSQSDLKNIVKCLSSRKKLSYSEHAIDTRLFISDIPKENLFTSIVWMGNEGNVRRKGVDKALQVFAELKKIPAFADYRFIIIGRKGEGVAFIQSIINKYGLNDSIELIGEVSEEEKIAFLKRSKYYFQLSLYEGFGLAALEALCASNILIHSGKGGLANPIYKEQLVFNIDNDFDSEFSQLISKLTSFVPITSNDELLDYYNIQRRKEDFKAIITDNKSNYKIELI</sequence>
<gene>
    <name evidence="5" type="ORF">GAQ59_13520</name>
    <name evidence="3" type="ORF">GAQ70_21070</name>
    <name evidence="4" type="ORF">GAQ75_16005</name>
    <name evidence="6" type="ORF">POZ22_19090</name>
    <name evidence="7" type="ORF">POZ24_14965</name>
</gene>
<accession>A0A6A2G8J2</accession>
<feature type="domain" description="Glycosyl transferase family 1" evidence="2">
    <location>
        <begin position="169"/>
        <end position="275"/>
    </location>
</feature>